<keyword evidence="7" id="KW-0564">Palmitate</keyword>
<dbReference type="PROSITE" id="PS51257">
    <property type="entry name" value="PROKAR_LIPOPROTEIN"/>
    <property type="match status" value="1"/>
</dbReference>
<evidence type="ECO:0000256" key="11">
    <source>
        <dbReference type="ARBA" id="ARBA00071217"/>
    </source>
</evidence>
<dbReference type="OrthoDB" id="9793905at2"/>
<evidence type="ECO:0000256" key="12">
    <source>
        <dbReference type="PIRNR" id="PIRNR036893"/>
    </source>
</evidence>
<dbReference type="Proteomes" id="UP000295361">
    <property type="component" value="Unassembled WGS sequence"/>
</dbReference>
<dbReference type="FunCoup" id="A0A4R6QIC9">
    <property type="interactions" value="236"/>
</dbReference>
<reference evidence="14 15" key="1">
    <citation type="submission" date="2019-03" db="EMBL/GenBank/DDBJ databases">
        <title>Genomic Encyclopedia of Type Strains, Phase IV (KMG-IV): sequencing the most valuable type-strain genomes for metagenomic binning, comparative biology and taxonomic classification.</title>
        <authorList>
            <person name="Goeker M."/>
        </authorList>
    </citation>
    <scope>NUCLEOTIDE SEQUENCE [LARGE SCALE GENOMIC DNA]</scope>
    <source>
        <strain evidence="14 15">DSM 16998</strain>
    </source>
</reference>
<evidence type="ECO:0000256" key="2">
    <source>
        <dbReference type="ARBA" id="ARBA00006889"/>
    </source>
</evidence>
<protein>
    <recommendedName>
        <fullName evidence="11 12">Outer membrane lipoprotein Blc</fullName>
    </recommendedName>
</protein>
<dbReference type="InterPro" id="IPR002446">
    <property type="entry name" value="Lipocalin_bac"/>
</dbReference>
<keyword evidence="5 12" id="KW-0446">Lipid-binding</keyword>
<dbReference type="CDD" id="cd19438">
    <property type="entry name" value="lipocalin_Blc-like"/>
    <property type="match status" value="1"/>
</dbReference>
<dbReference type="InterPro" id="IPR012674">
    <property type="entry name" value="Calycin"/>
</dbReference>
<proteinExistence type="inferred from homology"/>
<keyword evidence="4 12" id="KW-0732">Signal</keyword>
<evidence type="ECO:0000256" key="9">
    <source>
        <dbReference type="ARBA" id="ARBA00023288"/>
    </source>
</evidence>
<evidence type="ECO:0000313" key="14">
    <source>
        <dbReference type="EMBL" id="TDP61382.1"/>
    </source>
</evidence>
<dbReference type="Pfam" id="PF08212">
    <property type="entry name" value="Lipocalin_2"/>
    <property type="match status" value="1"/>
</dbReference>
<dbReference type="EMBL" id="SNXS01000013">
    <property type="protein sequence ID" value="TDP61382.1"/>
    <property type="molecule type" value="Genomic_DNA"/>
</dbReference>
<dbReference type="PANTHER" id="PTHR10612">
    <property type="entry name" value="APOLIPOPROTEIN D"/>
    <property type="match status" value="1"/>
</dbReference>
<evidence type="ECO:0000256" key="8">
    <source>
        <dbReference type="ARBA" id="ARBA00023237"/>
    </source>
</evidence>
<comment type="subcellular location">
    <subcellularLocation>
        <location evidence="1">Cell outer membrane</location>
        <topology evidence="1">Lipid-anchor</topology>
    </subcellularLocation>
</comment>
<organism evidence="14 15">
    <name type="scientific">Roseateles toxinivorans</name>
    <dbReference type="NCBI Taxonomy" id="270368"/>
    <lineage>
        <taxon>Bacteria</taxon>
        <taxon>Pseudomonadati</taxon>
        <taxon>Pseudomonadota</taxon>
        <taxon>Betaproteobacteria</taxon>
        <taxon>Burkholderiales</taxon>
        <taxon>Sphaerotilaceae</taxon>
        <taxon>Roseateles</taxon>
    </lineage>
</organism>
<comment type="similarity">
    <text evidence="2 12">Belongs to the calycin superfamily. Lipocalin family.</text>
</comment>
<feature type="signal peptide" evidence="12">
    <location>
        <begin position="1"/>
        <end position="21"/>
    </location>
</feature>
<dbReference type="Gene3D" id="2.40.128.20">
    <property type="match status" value="1"/>
</dbReference>
<dbReference type="SUPFAM" id="SSF50814">
    <property type="entry name" value="Lipocalins"/>
    <property type="match status" value="1"/>
</dbReference>
<comment type="function">
    <text evidence="10 12">Involved in the storage or transport of lipids necessary for membrane maintenance under stressful conditions. Displays a binding preference for lysophospholipids.</text>
</comment>
<dbReference type="PANTHER" id="PTHR10612:SF34">
    <property type="entry name" value="APOLIPOPROTEIN D"/>
    <property type="match status" value="1"/>
</dbReference>
<keyword evidence="6 12" id="KW-0472">Membrane</keyword>
<dbReference type="AlphaFoldDB" id="A0A4R6QIC9"/>
<evidence type="ECO:0000256" key="6">
    <source>
        <dbReference type="ARBA" id="ARBA00023136"/>
    </source>
</evidence>
<dbReference type="InterPro" id="IPR022271">
    <property type="entry name" value="Lipocalin_ApoD"/>
</dbReference>
<dbReference type="PIRSF" id="PIRSF036893">
    <property type="entry name" value="Lipocalin_ApoD"/>
    <property type="match status" value="1"/>
</dbReference>
<dbReference type="GO" id="GO:0006950">
    <property type="term" value="P:response to stress"/>
    <property type="evidence" value="ECO:0007669"/>
    <property type="project" value="UniProtKB-ARBA"/>
</dbReference>
<comment type="subunit">
    <text evidence="3 12">Homodimer.</text>
</comment>
<evidence type="ECO:0000256" key="10">
    <source>
        <dbReference type="ARBA" id="ARBA00057024"/>
    </source>
</evidence>
<dbReference type="FunFam" id="2.40.128.20:FF:000002">
    <property type="entry name" value="Outer membrane lipoprotein Blc"/>
    <property type="match status" value="1"/>
</dbReference>
<dbReference type="InterPro" id="IPR047202">
    <property type="entry name" value="Lipocalin_Blc-like_dom"/>
</dbReference>
<accession>A0A4R6QIC9</accession>
<evidence type="ECO:0000256" key="3">
    <source>
        <dbReference type="ARBA" id="ARBA00011738"/>
    </source>
</evidence>
<feature type="domain" description="Lipocalin/cytosolic fatty-acid binding" evidence="13">
    <location>
        <begin position="37"/>
        <end position="177"/>
    </location>
</feature>
<sequence>MSRPLIFIARALLLTAALALGACSTGLPEGISAVTPFDLKRYEGTWYEIARLDHSFERGLSDVSARYRAKPDGSVEVLNRGFDAKSGEWRQATGKAQFTGPSDRGSLKVSFFGPFYGGYHVMALDQQAYRWSMVVGPNRDYLWILSRDKQLSPAVREDLLRQAKAAGIAVERLIWVAHTRQDG</sequence>
<dbReference type="PRINTS" id="PR01171">
    <property type="entry name" value="BCTLIPOCALIN"/>
</dbReference>
<dbReference type="InterPro" id="IPR022272">
    <property type="entry name" value="Lipocalin_CS"/>
</dbReference>
<evidence type="ECO:0000256" key="4">
    <source>
        <dbReference type="ARBA" id="ARBA00022729"/>
    </source>
</evidence>
<evidence type="ECO:0000256" key="1">
    <source>
        <dbReference type="ARBA" id="ARBA00004459"/>
    </source>
</evidence>
<dbReference type="InterPro" id="IPR000566">
    <property type="entry name" value="Lipocln_cytosolic_FA-bd_dom"/>
</dbReference>
<keyword evidence="8 12" id="KW-0998">Cell outer membrane</keyword>
<evidence type="ECO:0000313" key="15">
    <source>
        <dbReference type="Proteomes" id="UP000295361"/>
    </source>
</evidence>
<gene>
    <name evidence="14" type="ORF">DES47_11365</name>
</gene>
<evidence type="ECO:0000259" key="13">
    <source>
        <dbReference type="Pfam" id="PF08212"/>
    </source>
</evidence>
<name>A0A4R6QIC9_9BURK</name>
<dbReference type="GO" id="GO:0009279">
    <property type="term" value="C:cell outer membrane"/>
    <property type="evidence" value="ECO:0007669"/>
    <property type="project" value="UniProtKB-SubCell"/>
</dbReference>
<comment type="caution">
    <text evidence="14">The sequence shown here is derived from an EMBL/GenBank/DDBJ whole genome shotgun (WGS) entry which is preliminary data.</text>
</comment>
<dbReference type="PROSITE" id="PS00213">
    <property type="entry name" value="LIPOCALIN"/>
    <property type="match status" value="1"/>
</dbReference>
<keyword evidence="9 12" id="KW-0449">Lipoprotein</keyword>
<feature type="chain" id="PRO_5021060606" description="Outer membrane lipoprotein Blc" evidence="12">
    <location>
        <begin position="22"/>
        <end position="183"/>
    </location>
</feature>
<evidence type="ECO:0000256" key="7">
    <source>
        <dbReference type="ARBA" id="ARBA00023139"/>
    </source>
</evidence>
<dbReference type="GO" id="GO:0008289">
    <property type="term" value="F:lipid binding"/>
    <property type="evidence" value="ECO:0007669"/>
    <property type="project" value="UniProtKB-UniRule"/>
</dbReference>
<keyword evidence="15" id="KW-1185">Reference proteome</keyword>
<evidence type="ECO:0000256" key="5">
    <source>
        <dbReference type="ARBA" id="ARBA00023121"/>
    </source>
</evidence>
<dbReference type="RefSeq" id="WP_133703696.1">
    <property type="nucleotide sequence ID" value="NZ_SNXS01000013.1"/>
</dbReference>
<dbReference type="InParanoid" id="A0A4R6QIC9"/>